<organism evidence="12 13">
    <name type="scientific">Pseudomonas panipatensis</name>
    <dbReference type="NCBI Taxonomy" id="428992"/>
    <lineage>
        <taxon>Bacteria</taxon>
        <taxon>Pseudomonadati</taxon>
        <taxon>Pseudomonadota</taxon>
        <taxon>Gammaproteobacteria</taxon>
        <taxon>Pseudomonadales</taxon>
        <taxon>Pseudomonadaceae</taxon>
        <taxon>Pseudomonas</taxon>
    </lineage>
</organism>
<dbReference type="PANTHER" id="PTHR42747:SF3">
    <property type="entry name" value="NITRONATE MONOOXYGENASE-RELATED"/>
    <property type="match status" value="1"/>
</dbReference>
<dbReference type="GO" id="GO:0018580">
    <property type="term" value="F:nitronate monooxygenase activity"/>
    <property type="evidence" value="ECO:0007669"/>
    <property type="project" value="InterPro"/>
</dbReference>
<dbReference type="GO" id="GO:0000166">
    <property type="term" value="F:nucleotide binding"/>
    <property type="evidence" value="ECO:0007669"/>
    <property type="project" value="UniProtKB-KW"/>
</dbReference>
<dbReference type="PANTHER" id="PTHR42747">
    <property type="entry name" value="NITRONATE MONOOXYGENASE-RELATED"/>
    <property type="match status" value="1"/>
</dbReference>
<gene>
    <name evidence="12" type="ORF">SAMN05216272_106346</name>
</gene>
<evidence type="ECO:0000313" key="13">
    <source>
        <dbReference type="Proteomes" id="UP000199636"/>
    </source>
</evidence>
<keyword evidence="7" id="KW-0560">Oxidoreductase</keyword>
<dbReference type="GO" id="GO:0009636">
    <property type="term" value="P:response to toxic substance"/>
    <property type="evidence" value="ECO:0007669"/>
    <property type="project" value="UniProtKB-KW"/>
</dbReference>
<name>A0A1G8IM19_9PSED</name>
<keyword evidence="3" id="KW-0216">Detoxification</keyword>
<evidence type="ECO:0000256" key="1">
    <source>
        <dbReference type="ARBA" id="ARBA00001917"/>
    </source>
</evidence>
<keyword evidence="4" id="KW-0285">Flavoprotein</keyword>
<evidence type="ECO:0000256" key="7">
    <source>
        <dbReference type="ARBA" id="ARBA00023002"/>
    </source>
</evidence>
<dbReference type="AlphaFoldDB" id="A0A1G8IM19"/>
<dbReference type="InterPro" id="IPR013785">
    <property type="entry name" value="Aldolase_TIM"/>
</dbReference>
<keyword evidence="8 12" id="KW-0503">Monooxygenase</keyword>
<comment type="similarity">
    <text evidence="2">Belongs to the nitronate monooxygenase family. NMO class I subfamily.</text>
</comment>
<comment type="cofactor">
    <cofactor evidence="1">
        <name>FMN</name>
        <dbReference type="ChEBI" id="CHEBI:58210"/>
    </cofactor>
</comment>
<dbReference type="CDD" id="cd04730">
    <property type="entry name" value="NPD_like"/>
    <property type="match status" value="1"/>
</dbReference>
<dbReference type="Gene3D" id="3.20.20.70">
    <property type="entry name" value="Aldolase class I"/>
    <property type="match status" value="1"/>
</dbReference>
<evidence type="ECO:0000256" key="8">
    <source>
        <dbReference type="ARBA" id="ARBA00023033"/>
    </source>
</evidence>
<evidence type="ECO:0000256" key="10">
    <source>
        <dbReference type="ARBA" id="ARBA00049401"/>
    </source>
</evidence>
<dbReference type="RefSeq" id="WP_090263980.1">
    <property type="nucleotide sequence ID" value="NZ_FNDS01000006.1"/>
</dbReference>
<accession>A0A1G8IM19</accession>
<evidence type="ECO:0000313" key="12">
    <source>
        <dbReference type="EMBL" id="SDI20078.1"/>
    </source>
</evidence>
<evidence type="ECO:0000256" key="11">
    <source>
        <dbReference type="ARBA" id="ARBA00067136"/>
    </source>
</evidence>
<dbReference type="FunFam" id="3.20.20.70:FF:000154">
    <property type="entry name" value="Probable nitronate monooxygenase"/>
    <property type="match status" value="1"/>
</dbReference>
<proteinExistence type="inferred from homology"/>
<comment type="catalytic activity">
    <reaction evidence="10">
        <text>3 propionate 3-nitronate + 3 O2 + H2O = 3 3-oxopropanoate + 2 nitrate + nitrite + H2O2 + 3 H(+)</text>
        <dbReference type="Rhea" id="RHEA:57332"/>
        <dbReference type="ChEBI" id="CHEBI:15377"/>
        <dbReference type="ChEBI" id="CHEBI:15378"/>
        <dbReference type="ChEBI" id="CHEBI:15379"/>
        <dbReference type="ChEBI" id="CHEBI:16240"/>
        <dbReference type="ChEBI" id="CHEBI:16301"/>
        <dbReference type="ChEBI" id="CHEBI:17632"/>
        <dbReference type="ChEBI" id="CHEBI:33190"/>
        <dbReference type="ChEBI" id="CHEBI:136067"/>
    </reaction>
</comment>
<evidence type="ECO:0000256" key="9">
    <source>
        <dbReference type="ARBA" id="ARBA00031155"/>
    </source>
</evidence>
<evidence type="ECO:0000256" key="4">
    <source>
        <dbReference type="ARBA" id="ARBA00022630"/>
    </source>
</evidence>
<keyword evidence="5" id="KW-0288">FMN</keyword>
<reference evidence="13" key="1">
    <citation type="submission" date="2016-10" db="EMBL/GenBank/DDBJ databases">
        <authorList>
            <person name="Varghese N."/>
            <person name="Submissions S."/>
        </authorList>
    </citation>
    <scope>NUCLEOTIDE SEQUENCE [LARGE SCALE GENOMIC DNA]</scope>
    <source>
        <strain evidence="13">CCM 7469</strain>
    </source>
</reference>
<dbReference type="InterPro" id="IPR004136">
    <property type="entry name" value="NMO"/>
</dbReference>
<keyword evidence="6" id="KW-0547">Nucleotide-binding</keyword>
<sequence length="349" mass="36701">MSFIERLGIQHPIIQAPMVGVSTPALAAAVSNAGALGSLGLGACDPAQAEALIEQTRALTARPFNLNLFCHRPAPGDPLREARWLEYLRPLFAELGAEPPQALREIYRSFLADPQMLELLLDARPAVVSFHFGLPEQDWIDRLKAAGITLLACATQLDEARRIEAAGIDAVVAQGYEAGGHRGLFEPSHDACIGTLALVRNLRKALRLPVIAAGGIMDGAGIRAALALGAEAVQMGTAFIACPESSANAAYRAALRTPRAWRTEVSAAISGRPARGLPNRLFSDIGGAGAPALPDYPQTYDASKALLAAAQARGNEDFAVQWAGQGAPQARELPAAQLVAALAEEMRAG</sequence>
<dbReference type="Pfam" id="PF03060">
    <property type="entry name" value="NMO"/>
    <property type="match status" value="1"/>
</dbReference>
<dbReference type="STRING" id="428992.SAMN05216272_106346"/>
<protein>
    <recommendedName>
        <fullName evidence="11">Nitronate monooxygenase</fullName>
    </recommendedName>
    <alternativeName>
        <fullName evidence="9">Propionate 3-nitronate monooxygenase</fullName>
    </alternativeName>
</protein>
<dbReference type="Proteomes" id="UP000199636">
    <property type="component" value="Unassembled WGS sequence"/>
</dbReference>
<evidence type="ECO:0000256" key="2">
    <source>
        <dbReference type="ARBA" id="ARBA00009881"/>
    </source>
</evidence>
<dbReference type="EMBL" id="FNDS01000006">
    <property type="protein sequence ID" value="SDI20078.1"/>
    <property type="molecule type" value="Genomic_DNA"/>
</dbReference>
<keyword evidence="13" id="KW-1185">Reference proteome</keyword>
<dbReference type="OrthoDB" id="9778912at2"/>
<evidence type="ECO:0000256" key="5">
    <source>
        <dbReference type="ARBA" id="ARBA00022643"/>
    </source>
</evidence>
<evidence type="ECO:0000256" key="3">
    <source>
        <dbReference type="ARBA" id="ARBA00022575"/>
    </source>
</evidence>
<evidence type="ECO:0000256" key="6">
    <source>
        <dbReference type="ARBA" id="ARBA00022741"/>
    </source>
</evidence>
<dbReference type="SUPFAM" id="SSF51412">
    <property type="entry name" value="Inosine monophosphate dehydrogenase (IMPDH)"/>
    <property type="match status" value="1"/>
</dbReference>